<dbReference type="EMBL" id="OV170232">
    <property type="protein sequence ID" value="CAH0717602.1"/>
    <property type="molecule type" value="Genomic_DNA"/>
</dbReference>
<dbReference type="OrthoDB" id="6493944at2759"/>
<dbReference type="AlphaFoldDB" id="A0A8J9UQ07"/>
<accession>A0A8J9UQ07</accession>
<name>A0A8J9UQ07_9NEOP</name>
<evidence type="ECO:0000313" key="1">
    <source>
        <dbReference type="EMBL" id="CAH0717602.1"/>
    </source>
</evidence>
<feature type="non-terminal residue" evidence="1">
    <location>
        <position position="82"/>
    </location>
</feature>
<protein>
    <submittedName>
        <fullName evidence="1">Uncharacterized protein</fullName>
    </submittedName>
</protein>
<reference evidence="1" key="1">
    <citation type="submission" date="2021-12" db="EMBL/GenBank/DDBJ databases">
        <authorList>
            <person name="Martin H S."/>
        </authorList>
    </citation>
    <scope>NUCLEOTIDE SEQUENCE</scope>
</reference>
<sequence>MDDNCLGGVVASMYGCTLGGPGFEFRVGPGLVIESFCIVSLSSSPELGRWRCFTAVSRRARKAFGPAPQLSPVVSSSRPTGV</sequence>
<evidence type="ECO:0000313" key="2">
    <source>
        <dbReference type="Proteomes" id="UP000838878"/>
    </source>
</evidence>
<keyword evidence="2" id="KW-1185">Reference proteome</keyword>
<dbReference type="Proteomes" id="UP000838878">
    <property type="component" value="Chromosome 12"/>
</dbReference>
<proteinExistence type="predicted"/>
<organism evidence="1 2">
    <name type="scientific">Brenthis ino</name>
    <name type="common">lesser marbled fritillary</name>
    <dbReference type="NCBI Taxonomy" id="405034"/>
    <lineage>
        <taxon>Eukaryota</taxon>
        <taxon>Metazoa</taxon>
        <taxon>Ecdysozoa</taxon>
        <taxon>Arthropoda</taxon>
        <taxon>Hexapoda</taxon>
        <taxon>Insecta</taxon>
        <taxon>Pterygota</taxon>
        <taxon>Neoptera</taxon>
        <taxon>Endopterygota</taxon>
        <taxon>Lepidoptera</taxon>
        <taxon>Glossata</taxon>
        <taxon>Ditrysia</taxon>
        <taxon>Papilionoidea</taxon>
        <taxon>Nymphalidae</taxon>
        <taxon>Heliconiinae</taxon>
        <taxon>Argynnini</taxon>
        <taxon>Brenthis</taxon>
    </lineage>
</organism>
<gene>
    <name evidence="1" type="ORF">BINO364_LOCUS4192</name>
</gene>